<evidence type="ECO:0000313" key="1">
    <source>
        <dbReference type="EMBL" id="SFV70889.1"/>
    </source>
</evidence>
<gene>
    <name evidence="1" type="ORF">MNB_SV-13-129</name>
</gene>
<protein>
    <submittedName>
        <fullName evidence="1">Uncharacterized protein</fullName>
    </submittedName>
</protein>
<dbReference type="EMBL" id="FPHM01000178">
    <property type="protein sequence ID" value="SFV70889.1"/>
    <property type="molecule type" value="Genomic_DNA"/>
</dbReference>
<sequence>MNEDYANNIYGANVKPETWTFGTAFDKGNVGTTLGGIGQGIGLVAGIYGANEDRKMRNKLYDMEKKRIARNEAKEDKFHADMTKAWS</sequence>
<proteinExistence type="predicted"/>
<reference evidence="1" key="1">
    <citation type="submission" date="2016-10" db="EMBL/GenBank/DDBJ databases">
        <authorList>
            <person name="de Groot N.N."/>
        </authorList>
    </citation>
    <scope>NUCLEOTIDE SEQUENCE</scope>
</reference>
<dbReference type="AlphaFoldDB" id="A0A1W1CYN9"/>
<accession>A0A1W1CYN9</accession>
<organism evidence="1">
    <name type="scientific">hydrothermal vent metagenome</name>
    <dbReference type="NCBI Taxonomy" id="652676"/>
    <lineage>
        <taxon>unclassified sequences</taxon>
        <taxon>metagenomes</taxon>
        <taxon>ecological metagenomes</taxon>
    </lineage>
</organism>
<name>A0A1W1CYN9_9ZZZZ</name>